<dbReference type="SMART" id="SM01006">
    <property type="entry name" value="AlcB"/>
    <property type="match status" value="1"/>
</dbReference>
<dbReference type="InterPro" id="IPR016181">
    <property type="entry name" value="Acyl_CoA_acyltransferase"/>
</dbReference>
<keyword evidence="5" id="KW-1185">Reference proteome</keyword>
<evidence type="ECO:0000313" key="5">
    <source>
        <dbReference type="Proteomes" id="UP000267464"/>
    </source>
</evidence>
<dbReference type="PROSITE" id="PS51186">
    <property type="entry name" value="GNAT"/>
    <property type="match status" value="1"/>
</dbReference>
<dbReference type="InterPro" id="IPR000182">
    <property type="entry name" value="GNAT_dom"/>
</dbReference>
<dbReference type="GO" id="GO:0019290">
    <property type="term" value="P:siderophore biosynthetic process"/>
    <property type="evidence" value="ECO:0007669"/>
    <property type="project" value="InterPro"/>
</dbReference>
<dbReference type="Gene3D" id="3.40.630.30">
    <property type="match status" value="1"/>
</dbReference>
<dbReference type="OrthoDB" id="9087497at2"/>
<evidence type="ECO:0000259" key="3">
    <source>
        <dbReference type="PROSITE" id="PS51186"/>
    </source>
</evidence>
<dbReference type="Pfam" id="PF13523">
    <property type="entry name" value="Acetyltransf_8"/>
    <property type="match status" value="1"/>
</dbReference>
<dbReference type="PANTHER" id="PTHR31438">
    <property type="entry name" value="LYSINE N-ACYLTRANSFERASE C17G9.06C-RELATED"/>
    <property type="match status" value="1"/>
</dbReference>
<comment type="pathway">
    <text evidence="1">Siderophore biosynthesis.</text>
</comment>
<accession>A0A3N7HLS4</accession>
<proteinExistence type="predicted"/>
<sequence length="181" mass="20312">MASTLTLRPLTRADFPLLQHWLAQPHVKRWWDHEFTDEAVEADFGGCIDGLEPTDLYVGMRGDEPVGLIQRYAIASYPEYLEELAPVVEVPEGAFSVDYFIGEPRQLQQGLGAALIRACVESIWRDHPSVGSVIVPVNASNPASWRVLVSAGFHRVAQGELTPDNPIDDPLHWVYRIDRPR</sequence>
<dbReference type="AlphaFoldDB" id="A0A3N7HLS4"/>
<name>A0A3N7HLS4_9BURK</name>
<reference evidence="4 5" key="1">
    <citation type="submission" date="2018-08" db="EMBL/GenBank/DDBJ databases">
        <authorList>
            <person name="Khan S.A."/>
            <person name="Jeon C.O."/>
            <person name="Chun B.H."/>
            <person name="Jeong S.E."/>
        </authorList>
    </citation>
    <scope>NUCLEOTIDE SEQUENCE [LARGE SCALE GENOMIC DNA]</scope>
    <source>
        <strain evidence="4 5">S-16</strain>
    </source>
</reference>
<keyword evidence="2" id="KW-0046">Antibiotic resistance</keyword>
<gene>
    <name evidence="4" type="ORF">DZC73_18370</name>
</gene>
<dbReference type="InterPro" id="IPR019432">
    <property type="entry name" value="Acyltransferase_MbtK/IucB-like"/>
</dbReference>
<protein>
    <submittedName>
        <fullName evidence="4">N-acetyltransferase</fullName>
    </submittedName>
</protein>
<dbReference type="GO" id="GO:0046677">
    <property type="term" value="P:response to antibiotic"/>
    <property type="evidence" value="ECO:0007669"/>
    <property type="project" value="UniProtKB-KW"/>
</dbReference>
<comment type="caution">
    <text evidence="4">The sequence shown here is derived from an EMBL/GenBank/DDBJ whole genome shotgun (WGS) entry which is preliminary data.</text>
</comment>
<evidence type="ECO:0000313" key="4">
    <source>
        <dbReference type="EMBL" id="RQP23088.1"/>
    </source>
</evidence>
<evidence type="ECO:0000256" key="2">
    <source>
        <dbReference type="ARBA" id="ARBA00023251"/>
    </source>
</evidence>
<keyword evidence="4" id="KW-0808">Transferase</keyword>
<dbReference type="PANTHER" id="PTHR31438:SF1">
    <property type="entry name" value="LYSINE N-ACYLTRANSFERASE C17G9.06C-RELATED"/>
    <property type="match status" value="1"/>
</dbReference>
<dbReference type="RefSeq" id="WP_124541833.1">
    <property type="nucleotide sequence ID" value="NZ_QUSW01000005.1"/>
</dbReference>
<evidence type="ECO:0000256" key="1">
    <source>
        <dbReference type="ARBA" id="ARBA00004924"/>
    </source>
</evidence>
<dbReference type="Proteomes" id="UP000267464">
    <property type="component" value="Unassembled WGS sequence"/>
</dbReference>
<dbReference type="SUPFAM" id="SSF55729">
    <property type="entry name" value="Acyl-CoA N-acyltransferases (Nat)"/>
    <property type="match status" value="1"/>
</dbReference>
<feature type="domain" description="N-acetyltransferase" evidence="3">
    <location>
        <begin position="5"/>
        <end position="180"/>
    </location>
</feature>
<dbReference type="GO" id="GO:0016410">
    <property type="term" value="F:N-acyltransferase activity"/>
    <property type="evidence" value="ECO:0007669"/>
    <property type="project" value="TreeGrafter"/>
</dbReference>
<organism evidence="4 5">
    <name type="scientific">Piscinibacter terrae</name>
    <dbReference type="NCBI Taxonomy" id="2496871"/>
    <lineage>
        <taxon>Bacteria</taxon>
        <taxon>Pseudomonadati</taxon>
        <taxon>Pseudomonadota</taxon>
        <taxon>Betaproteobacteria</taxon>
        <taxon>Burkholderiales</taxon>
        <taxon>Sphaerotilaceae</taxon>
        <taxon>Piscinibacter</taxon>
    </lineage>
</organism>
<dbReference type="EMBL" id="QUSW01000005">
    <property type="protein sequence ID" value="RQP23088.1"/>
    <property type="molecule type" value="Genomic_DNA"/>
</dbReference>
<reference evidence="4 5" key="2">
    <citation type="submission" date="2018-12" db="EMBL/GenBank/DDBJ databases">
        <title>Rhizobacter gummiphilus sp. nov., a rubber-degrading bacterium isolated from the soil of a botanical garden in Japan.</title>
        <authorList>
            <person name="Shunsuke S.S."/>
        </authorList>
    </citation>
    <scope>NUCLEOTIDE SEQUENCE [LARGE SCALE GENOMIC DNA]</scope>
    <source>
        <strain evidence="4 5">S-16</strain>
    </source>
</reference>